<comment type="caution">
    <text evidence="2">The sequence shown here is derived from an EMBL/GenBank/DDBJ whole genome shotgun (WGS) entry which is preliminary data.</text>
</comment>
<evidence type="ECO:0000313" key="2">
    <source>
        <dbReference type="EMBL" id="KAK3095206.1"/>
    </source>
</evidence>
<reference evidence="2" key="1">
    <citation type="submission" date="2019-08" db="EMBL/GenBank/DDBJ databases">
        <title>The improved chromosome-level genome for the pearl oyster Pinctada fucata martensii using PacBio sequencing and Hi-C.</title>
        <authorList>
            <person name="Zheng Z."/>
        </authorList>
    </citation>
    <scope>NUCLEOTIDE SEQUENCE</scope>
    <source>
        <strain evidence="2">ZZ-2019</strain>
        <tissue evidence="2">Adductor muscle</tissue>
    </source>
</reference>
<dbReference type="AlphaFoldDB" id="A0AA89BUJ9"/>
<evidence type="ECO:0000256" key="1">
    <source>
        <dbReference type="SAM" id="MobiDB-lite"/>
    </source>
</evidence>
<name>A0AA89BUJ9_PINIB</name>
<organism evidence="2 3">
    <name type="scientific">Pinctada imbricata</name>
    <name type="common">Atlantic pearl-oyster</name>
    <name type="synonym">Pinctada martensii</name>
    <dbReference type="NCBI Taxonomy" id="66713"/>
    <lineage>
        <taxon>Eukaryota</taxon>
        <taxon>Metazoa</taxon>
        <taxon>Spiralia</taxon>
        <taxon>Lophotrochozoa</taxon>
        <taxon>Mollusca</taxon>
        <taxon>Bivalvia</taxon>
        <taxon>Autobranchia</taxon>
        <taxon>Pteriomorphia</taxon>
        <taxon>Pterioida</taxon>
        <taxon>Pterioidea</taxon>
        <taxon>Pteriidae</taxon>
        <taxon>Pinctada</taxon>
    </lineage>
</organism>
<sequence length="417" mass="45711">MEGALSSLMRFGQCPLWSPVVTVSQSAILKNALVQMTRRNALHRTSGRSFLNSRRLPTATSRSSANSRRQFASISHLSASARRQLMEILAKRRRNQAIIARQRSASRRQLQAIRNRLLQRHLRNNRRNVASQHRIAPNINRRPFPISRTNSRNGGSLFGNSDIGTGDVFANPGPKQSPQNSISSHGAPDPFIPVGSVNQAIPVATVDQGLLNAGIIVPQIAFLPPDIVVSRQPLHAVPGVAPTNPPVRQKTALDKAIELYLMDELGIDPPDPVEVVPKVTKARPKVIRKPQQRKTTVVIRPLVNKQPLPTTPVHVHVTKPVPTALAISELSRIAMVSTETPLRIILSTHQKTTRPTTPRPPVTNTVRRITIPAGGQNKPPMVIHNNDHVLITPNGTFTIQLANNTSTGTSNGFKIVR</sequence>
<dbReference type="EMBL" id="VSWD01000008">
    <property type="protein sequence ID" value="KAK3095206.1"/>
    <property type="molecule type" value="Genomic_DNA"/>
</dbReference>
<keyword evidence="3" id="KW-1185">Reference proteome</keyword>
<feature type="compositionally biased region" description="Polar residues" evidence="1">
    <location>
        <begin position="174"/>
        <end position="184"/>
    </location>
</feature>
<evidence type="ECO:0000313" key="3">
    <source>
        <dbReference type="Proteomes" id="UP001186944"/>
    </source>
</evidence>
<proteinExistence type="predicted"/>
<feature type="region of interest" description="Disordered" evidence="1">
    <location>
        <begin position="162"/>
        <end position="189"/>
    </location>
</feature>
<accession>A0AA89BUJ9</accession>
<dbReference type="Proteomes" id="UP001186944">
    <property type="component" value="Unassembled WGS sequence"/>
</dbReference>
<gene>
    <name evidence="2" type="ORF">FSP39_011516</name>
</gene>
<protein>
    <submittedName>
        <fullName evidence="2">Uncharacterized protein</fullName>
    </submittedName>
</protein>